<proteinExistence type="predicted"/>
<gene>
    <name evidence="2" type="ORF">PCON_12307</name>
</gene>
<evidence type="ECO:0000313" key="2">
    <source>
        <dbReference type="EMBL" id="CCX12713.1"/>
    </source>
</evidence>
<name>U4L6V9_PYROM</name>
<reference evidence="2 3" key="1">
    <citation type="journal article" date="2013" name="PLoS Genet.">
        <title>The genome and development-dependent transcriptomes of Pyronema confluens: a window into fungal evolution.</title>
        <authorList>
            <person name="Traeger S."/>
            <person name="Altegoer F."/>
            <person name="Freitag M."/>
            <person name="Gabaldon T."/>
            <person name="Kempken F."/>
            <person name="Kumar A."/>
            <person name="Marcet-Houben M."/>
            <person name="Poggeler S."/>
            <person name="Stajich J.E."/>
            <person name="Nowrousian M."/>
        </authorList>
    </citation>
    <scope>NUCLEOTIDE SEQUENCE [LARGE SCALE GENOMIC DNA]</scope>
    <source>
        <strain evidence="3">CBS 100304</strain>
        <tissue evidence="2">Vegetative mycelium</tissue>
    </source>
</reference>
<dbReference type="Proteomes" id="UP000018144">
    <property type="component" value="Unassembled WGS sequence"/>
</dbReference>
<keyword evidence="1" id="KW-0812">Transmembrane</keyword>
<dbReference type="AlphaFoldDB" id="U4L6V9"/>
<sequence length="393" mass="44231">MAEHTLGLDLISGAQVLHILHDLEEGDTNVQKPVKLIANAEEFQRELDVTYAGGPKAPLSVYLIRNCQWAKKHILCTNSGISANVMLRAAFEEGIVESNDAPITAKAFEATSEQHTFTAADAAEPFSDEDIVFSCKIPYAYLNNSHENSMIELRRKAVCRGTLSLWAHYPTATDNTGCIIIVDDFPGENAAPIKLPFYTNLTRKYVIIRSLVTAFLVADFCNWAKSTTEELLSSTEEQIVMMKAYILRSRPDTTTAMALWRLECLLRMLDKWGTQTSQELAVLYPWWYYENSWSTILGLSTQSICDQAALLTAVETKWNPLRQRVKAEAIPAVEKAMQLLHTVAMLQEARDTAEQGESMRRLTWITFIFLPLMLVAVSDIYPLGEFEAIGRFF</sequence>
<dbReference type="EMBL" id="HF935723">
    <property type="protein sequence ID" value="CCX12713.1"/>
    <property type="molecule type" value="Genomic_DNA"/>
</dbReference>
<dbReference type="OrthoDB" id="426293at2759"/>
<organism evidence="2 3">
    <name type="scientific">Pyronema omphalodes (strain CBS 100304)</name>
    <name type="common">Pyronema confluens</name>
    <dbReference type="NCBI Taxonomy" id="1076935"/>
    <lineage>
        <taxon>Eukaryota</taxon>
        <taxon>Fungi</taxon>
        <taxon>Dikarya</taxon>
        <taxon>Ascomycota</taxon>
        <taxon>Pezizomycotina</taxon>
        <taxon>Pezizomycetes</taxon>
        <taxon>Pezizales</taxon>
        <taxon>Pyronemataceae</taxon>
        <taxon>Pyronema</taxon>
    </lineage>
</organism>
<keyword evidence="1" id="KW-1133">Transmembrane helix</keyword>
<keyword evidence="1" id="KW-0472">Membrane</keyword>
<accession>U4L6V9</accession>
<evidence type="ECO:0000313" key="3">
    <source>
        <dbReference type="Proteomes" id="UP000018144"/>
    </source>
</evidence>
<keyword evidence="3" id="KW-1185">Reference proteome</keyword>
<feature type="transmembrane region" description="Helical" evidence="1">
    <location>
        <begin position="362"/>
        <end position="383"/>
    </location>
</feature>
<protein>
    <submittedName>
        <fullName evidence="2">Uncharacterized protein</fullName>
    </submittedName>
</protein>
<evidence type="ECO:0000256" key="1">
    <source>
        <dbReference type="SAM" id="Phobius"/>
    </source>
</evidence>